<dbReference type="Pfam" id="PF17390">
    <property type="entry name" value="Bac_rhamnosid_C"/>
    <property type="match status" value="1"/>
</dbReference>
<gene>
    <name evidence="8" type="ORF">HQM25_15715</name>
</gene>
<dbReference type="PIRSF" id="PIRSF010631">
    <property type="entry name" value="A-rhamnsds"/>
    <property type="match status" value="1"/>
</dbReference>
<sequence length="906" mass="96612">MSDLPQDSAADATTRVVAVTSSPSADLLGVPAGPVRLSWRVESATPGSRQLGYQLATLDDAGDLVAQPPVAGAAAIGIPAPLPLAPGERRSFAVRIATDAGWTAWSAPLAVEAGLGGEALAASVIGIPSEEAGPVPLLRREFPLAGGATRARLRVSALGLVDGWINGVKISDALLTPGWTSYQERILIDTYDVTSLLREGENVIVLAVGDGWYRGSFGFARRAGIYGDRIGAIAQLEIDGEVALVTDSFWRGGFGAVRSASLYDGTAIDLRAREDGIHHPGFDDSGWRSAEVVDTDLSLFEPRSAPPVRIVAERPMSPTVRSGGATQLDGGQNISGWVRLSVVGRAGETVTVRHAEVLEPSGDLHTAALRSAKATDTYILDRDGEHVLEPAFTFHGFRYAEVTGAQVLSATAVAISSDLAPRSSFSSSHAALDRFHENVIWSQRDNFVSVPTDCPQRDERLGWTGDAQAFAATANTLMDTRSFWGSWLRDLEIDQTDEGGVASVVPDIIRPVDMMMGGVPTENMGRAGWADAATIVPLSVYESYGEVEVLERQLDSMRRWVEHLRRRAGDGVVLPTEPFQYGDWLDPDAPGDRPWEAKVSSDYVANAFYVQSTRLLARAERIVGDDDRAAGYDALADRVAAATFDRWGEEAITTQTGAALALEFDLAPAARREEIADLLAANVRAENGRIATGFLGTPLVLFALSHNGHLDEAYLMLLRRDAPSWLYQVDRGATTVWERWDAILPDGSIHSGAMDAVAGEGHEEEENSMLSFNHYAYGAMIDWVYRNVAGLAPDLDDPGYRTVHIAPRPTDGLDHATASIQTSYGRLAIDWRVDGDAFAATLEVPFGARAVLDLPVTDASTVTVDGAPAGGSVGHGIHHLVVTAPAIARGSAAAENASSTLTGSSI</sequence>
<evidence type="ECO:0000259" key="6">
    <source>
        <dbReference type="Pfam" id="PF17389"/>
    </source>
</evidence>
<dbReference type="Pfam" id="PF25788">
    <property type="entry name" value="Ig_Rha78A_N"/>
    <property type="match status" value="1"/>
</dbReference>
<feature type="domain" description="Alpha-L-rhamnosidase six-hairpin glycosidase" evidence="6">
    <location>
        <begin position="423"/>
        <end position="788"/>
    </location>
</feature>
<dbReference type="RefSeq" id="WP_172991079.1">
    <property type="nucleotide sequence ID" value="NZ_CP054038.1"/>
</dbReference>
<evidence type="ECO:0000259" key="7">
    <source>
        <dbReference type="Pfam" id="PF17390"/>
    </source>
</evidence>
<evidence type="ECO:0000313" key="9">
    <source>
        <dbReference type="Proteomes" id="UP000502498"/>
    </source>
</evidence>
<protein>
    <recommendedName>
        <fullName evidence="2">alpha-L-rhamnosidase</fullName>
        <ecNumber evidence="2">3.2.1.40</ecNumber>
    </recommendedName>
</protein>
<dbReference type="PANTHER" id="PTHR33307:SF6">
    <property type="entry name" value="ALPHA-RHAMNOSIDASE (EUROFUNG)-RELATED"/>
    <property type="match status" value="1"/>
</dbReference>
<dbReference type="GO" id="GO:0030596">
    <property type="term" value="F:alpha-L-rhamnosidase activity"/>
    <property type="evidence" value="ECO:0007669"/>
    <property type="project" value="UniProtKB-EC"/>
</dbReference>
<evidence type="ECO:0000256" key="1">
    <source>
        <dbReference type="ARBA" id="ARBA00001445"/>
    </source>
</evidence>
<evidence type="ECO:0000259" key="5">
    <source>
        <dbReference type="Pfam" id="PF08531"/>
    </source>
</evidence>
<name>A0A7D4PWN8_9MICO</name>
<dbReference type="AlphaFoldDB" id="A0A7D4PWN8"/>
<dbReference type="EC" id="3.2.1.40" evidence="2"/>
<accession>A0A7D4PWN8</accession>
<dbReference type="InterPro" id="IPR035396">
    <property type="entry name" value="Bac_rhamnosid6H"/>
</dbReference>
<dbReference type="Gene3D" id="2.60.420.10">
    <property type="entry name" value="Maltose phosphorylase, domain 3"/>
    <property type="match status" value="1"/>
</dbReference>
<organism evidence="8 9">
    <name type="scientific">Microbacterium hominis</name>
    <dbReference type="NCBI Taxonomy" id="162426"/>
    <lineage>
        <taxon>Bacteria</taxon>
        <taxon>Bacillati</taxon>
        <taxon>Actinomycetota</taxon>
        <taxon>Actinomycetes</taxon>
        <taxon>Micrococcales</taxon>
        <taxon>Microbacteriaceae</taxon>
        <taxon>Microbacterium</taxon>
    </lineage>
</organism>
<dbReference type="SUPFAM" id="SSF49785">
    <property type="entry name" value="Galactose-binding domain-like"/>
    <property type="match status" value="1"/>
</dbReference>
<dbReference type="InterPro" id="IPR008928">
    <property type="entry name" value="6-hairpin_glycosidase_sf"/>
</dbReference>
<dbReference type="PANTHER" id="PTHR33307">
    <property type="entry name" value="ALPHA-RHAMNOSIDASE (EUROFUNG)"/>
    <property type="match status" value="1"/>
</dbReference>
<feature type="domain" description="Alpha-L-rhamnosidase C-terminal" evidence="7">
    <location>
        <begin position="796"/>
        <end position="863"/>
    </location>
</feature>
<evidence type="ECO:0000256" key="3">
    <source>
        <dbReference type="ARBA" id="ARBA00022801"/>
    </source>
</evidence>
<dbReference type="Pfam" id="PF17389">
    <property type="entry name" value="Bac_rhamnosid6H"/>
    <property type="match status" value="1"/>
</dbReference>
<dbReference type="InterPro" id="IPR035398">
    <property type="entry name" value="Bac_rhamnosid_C"/>
</dbReference>
<dbReference type="InterPro" id="IPR008902">
    <property type="entry name" value="Rhamnosid_concanavalin"/>
</dbReference>
<dbReference type="Pfam" id="PF08531">
    <property type="entry name" value="Bac_rhamnosid_N"/>
    <property type="match status" value="1"/>
</dbReference>
<feature type="domain" description="Alpha-L-rhamnosidase concanavalin-like" evidence="4">
    <location>
        <begin position="324"/>
        <end position="406"/>
    </location>
</feature>
<proteinExistence type="predicted"/>
<dbReference type="Gene3D" id="1.50.10.10">
    <property type="match status" value="1"/>
</dbReference>
<dbReference type="EMBL" id="CP054038">
    <property type="protein sequence ID" value="QKJ20654.1"/>
    <property type="molecule type" value="Genomic_DNA"/>
</dbReference>
<dbReference type="InterPro" id="IPR008979">
    <property type="entry name" value="Galactose-bd-like_sf"/>
</dbReference>
<feature type="domain" description="Bacterial alpha-L-rhamnosidase N-terminal" evidence="5">
    <location>
        <begin position="149"/>
        <end position="311"/>
    </location>
</feature>
<comment type="catalytic activity">
    <reaction evidence="1">
        <text>Hydrolysis of terminal non-reducing alpha-L-rhamnose residues in alpha-L-rhamnosides.</text>
        <dbReference type="EC" id="3.2.1.40"/>
    </reaction>
</comment>
<evidence type="ECO:0000313" key="8">
    <source>
        <dbReference type="EMBL" id="QKJ20654.1"/>
    </source>
</evidence>
<dbReference type="InterPro" id="IPR016007">
    <property type="entry name" value="Alpha_rhamnosid"/>
</dbReference>
<dbReference type="Pfam" id="PF05592">
    <property type="entry name" value="Bac_rhamnosid"/>
    <property type="match status" value="1"/>
</dbReference>
<evidence type="ECO:0000259" key="4">
    <source>
        <dbReference type="Pfam" id="PF05592"/>
    </source>
</evidence>
<dbReference type="SUPFAM" id="SSF48208">
    <property type="entry name" value="Six-hairpin glycosidases"/>
    <property type="match status" value="1"/>
</dbReference>
<dbReference type="InterPro" id="IPR012341">
    <property type="entry name" value="6hp_glycosidase-like_sf"/>
</dbReference>
<dbReference type="InterPro" id="IPR013737">
    <property type="entry name" value="Bac_rhamnosid_N"/>
</dbReference>
<dbReference type="Proteomes" id="UP000502498">
    <property type="component" value="Chromosome"/>
</dbReference>
<reference evidence="8 9" key="1">
    <citation type="submission" date="2020-05" db="EMBL/GenBank/DDBJ databases">
        <title>Strain PA2F3 complete genome.</title>
        <authorList>
            <person name="Kim Y.-S."/>
            <person name="Kim S.-J."/>
            <person name="Jung H.-k."/>
            <person name="Kim S.-E."/>
            <person name="Kim K.-H."/>
        </authorList>
    </citation>
    <scope>NUCLEOTIDE SEQUENCE [LARGE SCALE GENOMIC DNA]</scope>
    <source>
        <strain evidence="8 9">PA2F3</strain>
    </source>
</reference>
<keyword evidence="3 8" id="KW-0378">Hydrolase</keyword>
<evidence type="ECO:0000256" key="2">
    <source>
        <dbReference type="ARBA" id="ARBA00012652"/>
    </source>
</evidence>
<dbReference type="Gene3D" id="2.60.120.260">
    <property type="entry name" value="Galactose-binding domain-like"/>
    <property type="match status" value="2"/>
</dbReference>
<dbReference type="GO" id="GO:0005975">
    <property type="term" value="P:carbohydrate metabolic process"/>
    <property type="evidence" value="ECO:0007669"/>
    <property type="project" value="InterPro"/>
</dbReference>